<reference evidence="1" key="1">
    <citation type="journal article" date="2014" name="Int. J. Syst. Evol. Microbiol.">
        <title>Complete genome sequence of Corynebacterium casei LMG S-19264T (=DSM 44701T), isolated from a smear-ripened cheese.</title>
        <authorList>
            <consortium name="US DOE Joint Genome Institute (JGI-PGF)"/>
            <person name="Walter F."/>
            <person name="Albersmeier A."/>
            <person name="Kalinowski J."/>
            <person name="Ruckert C."/>
        </authorList>
    </citation>
    <scope>NUCLEOTIDE SEQUENCE</scope>
    <source>
        <strain evidence="1">CGMCC 1.16134</strain>
    </source>
</reference>
<dbReference type="Proteomes" id="UP000637643">
    <property type="component" value="Unassembled WGS sequence"/>
</dbReference>
<name>A0A917C740_9BACL</name>
<dbReference type="AlphaFoldDB" id="A0A917C740"/>
<keyword evidence="2" id="KW-1185">Reference proteome</keyword>
<comment type="caution">
    <text evidence="1">The sequence shown here is derived from an EMBL/GenBank/DDBJ whole genome shotgun (WGS) entry which is preliminary data.</text>
</comment>
<proteinExistence type="predicted"/>
<accession>A0A917C740</accession>
<evidence type="ECO:0000313" key="2">
    <source>
        <dbReference type="Proteomes" id="UP000637643"/>
    </source>
</evidence>
<protein>
    <submittedName>
        <fullName evidence="1">Uncharacterized protein</fullName>
    </submittedName>
</protein>
<dbReference type="RefSeq" id="WP_189024027.1">
    <property type="nucleotide sequence ID" value="NZ_BMKR01000006.1"/>
</dbReference>
<dbReference type="EMBL" id="BMKR01000006">
    <property type="protein sequence ID" value="GGF73264.1"/>
    <property type="molecule type" value="Genomic_DNA"/>
</dbReference>
<reference evidence="1" key="2">
    <citation type="submission" date="2020-09" db="EMBL/GenBank/DDBJ databases">
        <authorList>
            <person name="Sun Q."/>
            <person name="Zhou Y."/>
        </authorList>
    </citation>
    <scope>NUCLEOTIDE SEQUENCE</scope>
    <source>
        <strain evidence="1">CGMCC 1.16134</strain>
    </source>
</reference>
<sequence length="48" mass="5874">MTIDRLLKRRQVWKRMNELIAFENRGFKSDETSMEIAELRTFLRTREG</sequence>
<gene>
    <name evidence="1" type="ORF">GCM10010912_18100</name>
</gene>
<evidence type="ECO:0000313" key="1">
    <source>
        <dbReference type="EMBL" id="GGF73264.1"/>
    </source>
</evidence>
<organism evidence="1 2">
    <name type="scientific">Paenibacillus albidus</name>
    <dbReference type="NCBI Taxonomy" id="2041023"/>
    <lineage>
        <taxon>Bacteria</taxon>
        <taxon>Bacillati</taxon>
        <taxon>Bacillota</taxon>
        <taxon>Bacilli</taxon>
        <taxon>Bacillales</taxon>
        <taxon>Paenibacillaceae</taxon>
        <taxon>Paenibacillus</taxon>
    </lineage>
</organism>